<dbReference type="EMBL" id="VLLE01000006">
    <property type="protein sequence ID" value="TWI79104.1"/>
    <property type="molecule type" value="Genomic_DNA"/>
</dbReference>
<dbReference type="OrthoDB" id="1100725at2"/>
<comment type="caution">
    <text evidence="2">The sequence shown here is derived from an EMBL/GenBank/DDBJ whole genome shotgun (WGS) entry which is preliminary data.</text>
</comment>
<protein>
    <submittedName>
        <fullName evidence="2">Uncharacterized protein</fullName>
    </submittedName>
</protein>
<name>A0A562SDU2_9BACT</name>
<organism evidence="2 3">
    <name type="scientific">Lacibacter cauensis</name>
    <dbReference type="NCBI Taxonomy" id="510947"/>
    <lineage>
        <taxon>Bacteria</taxon>
        <taxon>Pseudomonadati</taxon>
        <taxon>Bacteroidota</taxon>
        <taxon>Chitinophagia</taxon>
        <taxon>Chitinophagales</taxon>
        <taxon>Chitinophagaceae</taxon>
        <taxon>Lacibacter</taxon>
    </lineage>
</organism>
<evidence type="ECO:0000256" key="1">
    <source>
        <dbReference type="SAM" id="Coils"/>
    </source>
</evidence>
<accession>A0A562SDU2</accession>
<gene>
    <name evidence="2" type="ORF">IQ13_3503</name>
</gene>
<dbReference type="AlphaFoldDB" id="A0A562SDU2"/>
<keyword evidence="1" id="KW-0175">Coiled coil</keyword>
<evidence type="ECO:0000313" key="3">
    <source>
        <dbReference type="Proteomes" id="UP000316167"/>
    </source>
</evidence>
<feature type="coiled-coil region" evidence="1">
    <location>
        <begin position="98"/>
        <end position="125"/>
    </location>
</feature>
<sequence length="281" mass="31945">MERIVSLVEQLQQALQRNADATQMLVLTNMLRAELEQSLQQTQQPAGSNRVAVVLPAARIATVTTETRTEAAPVTATASRLVPPAIVTEEEKPVEKIVEVLQIDEEEVEAELEEIRLKAEFAKKVEAQQHQQKPVLLFDEEPEVPTLIHQPTYEEPEATPVPASTTIVANKELNEMMNGRQLSLNDQLGTGHAEIVHKLSESNAIKDLKKAIGINDRFVFINELFRGDEVMYERSIKTINNFSIYPEAQYWMERELKIKLGWDNDRPAVQEFYSLVKRRFS</sequence>
<dbReference type="Proteomes" id="UP000316167">
    <property type="component" value="Unassembled WGS sequence"/>
</dbReference>
<dbReference type="RefSeq" id="WP_144887885.1">
    <property type="nucleotide sequence ID" value="NZ_VLLE01000006.1"/>
</dbReference>
<proteinExistence type="predicted"/>
<keyword evidence="3" id="KW-1185">Reference proteome</keyword>
<evidence type="ECO:0000313" key="2">
    <source>
        <dbReference type="EMBL" id="TWI79104.1"/>
    </source>
</evidence>
<reference evidence="2 3" key="1">
    <citation type="journal article" date="2015" name="Stand. Genomic Sci.">
        <title>Genomic Encyclopedia of Bacterial and Archaeal Type Strains, Phase III: the genomes of soil and plant-associated and newly described type strains.</title>
        <authorList>
            <person name="Whitman W.B."/>
            <person name="Woyke T."/>
            <person name="Klenk H.P."/>
            <person name="Zhou Y."/>
            <person name="Lilburn T.G."/>
            <person name="Beck B.J."/>
            <person name="De Vos P."/>
            <person name="Vandamme P."/>
            <person name="Eisen J.A."/>
            <person name="Garrity G."/>
            <person name="Hugenholtz P."/>
            <person name="Kyrpides N.C."/>
        </authorList>
    </citation>
    <scope>NUCLEOTIDE SEQUENCE [LARGE SCALE GENOMIC DNA]</scope>
    <source>
        <strain evidence="2 3">CGMCC 1.7271</strain>
    </source>
</reference>